<protein>
    <recommendedName>
        <fullName evidence="2">AB hydrolase-1 domain-containing protein</fullName>
    </recommendedName>
</protein>
<organism evidence="3 4">
    <name type="scientific">Pestalotiopsis fici (strain W106-1 / CGMCC3.15140)</name>
    <dbReference type="NCBI Taxonomy" id="1229662"/>
    <lineage>
        <taxon>Eukaryota</taxon>
        <taxon>Fungi</taxon>
        <taxon>Dikarya</taxon>
        <taxon>Ascomycota</taxon>
        <taxon>Pezizomycotina</taxon>
        <taxon>Sordariomycetes</taxon>
        <taxon>Xylariomycetidae</taxon>
        <taxon>Amphisphaeriales</taxon>
        <taxon>Sporocadaceae</taxon>
        <taxon>Pestalotiopsis</taxon>
    </lineage>
</organism>
<feature type="signal peptide" evidence="1">
    <location>
        <begin position="1"/>
        <end position="18"/>
    </location>
</feature>
<dbReference type="InterPro" id="IPR029058">
    <property type="entry name" value="AB_hydrolase_fold"/>
</dbReference>
<dbReference type="InParanoid" id="W3X907"/>
<dbReference type="GeneID" id="19271892"/>
<dbReference type="Gene3D" id="3.40.50.1820">
    <property type="entry name" value="alpha/beta hydrolase"/>
    <property type="match status" value="1"/>
</dbReference>
<dbReference type="EMBL" id="KI912112">
    <property type="protein sequence ID" value="ETS81877.1"/>
    <property type="molecule type" value="Genomic_DNA"/>
</dbReference>
<dbReference type="OrthoDB" id="190201at2759"/>
<evidence type="ECO:0000259" key="2">
    <source>
        <dbReference type="Pfam" id="PF12697"/>
    </source>
</evidence>
<dbReference type="SUPFAM" id="SSF53474">
    <property type="entry name" value="alpha/beta-Hydrolases"/>
    <property type="match status" value="1"/>
</dbReference>
<reference evidence="4" key="1">
    <citation type="journal article" date="2015" name="BMC Genomics">
        <title>Genomic and transcriptomic analysis of the endophytic fungus Pestalotiopsis fici reveals its lifestyle and high potential for synthesis of natural products.</title>
        <authorList>
            <person name="Wang X."/>
            <person name="Zhang X."/>
            <person name="Liu L."/>
            <person name="Xiang M."/>
            <person name="Wang W."/>
            <person name="Sun X."/>
            <person name="Che Y."/>
            <person name="Guo L."/>
            <person name="Liu G."/>
            <person name="Guo L."/>
            <person name="Wang C."/>
            <person name="Yin W.B."/>
            <person name="Stadler M."/>
            <person name="Zhang X."/>
            <person name="Liu X."/>
        </authorList>
    </citation>
    <scope>NUCLEOTIDE SEQUENCE [LARGE SCALE GENOMIC DNA]</scope>
    <source>
        <strain evidence="4">W106-1 / CGMCC3.15140</strain>
    </source>
</reference>
<dbReference type="KEGG" id="pfy:PFICI_06879"/>
<dbReference type="OMA" id="GGNCLYP"/>
<keyword evidence="1" id="KW-0732">Signal</keyword>
<dbReference type="Pfam" id="PF12697">
    <property type="entry name" value="Abhydrolase_6"/>
    <property type="match status" value="1"/>
</dbReference>
<evidence type="ECO:0000256" key="1">
    <source>
        <dbReference type="SAM" id="SignalP"/>
    </source>
</evidence>
<dbReference type="RefSeq" id="XP_007833651.1">
    <property type="nucleotide sequence ID" value="XM_007835460.1"/>
</dbReference>
<accession>W3X907</accession>
<sequence length="405" mass="42364">MLSLGLAILASQAAQVLAQNAEPLLVGIIYPDTSGLSQPVQHISRGGATACVSGFLQVEAGTDANMNFAYEAPVNQSQVTQTIVSLWDSGSPLKEQIMNGTLSVNGTYDIGVTLCLPQEKQGNQTLHLQVLTHGIGFDRSYWDLAPGYSYVDVAAAAGYAVFFYDRLGVGVSSKEDPIKTIQSPLELEILNELVTKLRGGALGGNQHFTSIIGVGHSFGSALTQGVTAAYPQSFDAAVLTGFSTNASGMPSFSLAQIPEIASINQPYRFAGLPAGYLVVGSSSALQTTFCHFPGFDPAILSLADATKGTVTLGEYFTTGAIVQPAADFHGPVAVVAGNEDLGFCFGNCSYPTNLLAEVPLKLYPSVAANNTATYAAPMAGHGLNLHYSAAGAFTFIQDFLKSHGF</sequence>
<dbReference type="AlphaFoldDB" id="W3X907"/>
<dbReference type="HOGENOM" id="CLU_034763_2_0_1"/>
<feature type="chain" id="PRO_5004834408" description="AB hydrolase-1 domain-containing protein" evidence="1">
    <location>
        <begin position="19"/>
        <end position="405"/>
    </location>
</feature>
<evidence type="ECO:0000313" key="4">
    <source>
        <dbReference type="Proteomes" id="UP000030651"/>
    </source>
</evidence>
<keyword evidence="4" id="KW-1185">Reference proteome</keyword>
<feature type="domain" description="AB hydrolase-1" evidence="2">
    <location>
        <begin position="130"/>
        <end position="385"/>
    </location>
</feature>
<dbReference type="Proteomes" id="UP000030651">
    <property type="component" value="Unassembled WGS sequence"/>
</dbReference>
<evidence type="ECO:0000313" key="3">
    <source>
        <dbReference type="EMBL" id="ETS81877.1"/>
    </source>
</evidence>
<gene>
    <name evidence="3" type="ORF">PFICI_06879</name>
</gene>
<name>W3X907_PESFW</name>
<dbReference type="eggNOG" id="ENOG502RXAR">
    <property type="taxonomic scope" value="Eukaryota"/>
</dbReference>
<dbReference type="InterPro" id="IPR000073">
    <property type="entry name" value="AB_hydrolase_1"/>
</dbReference>
<proteinExistence type="predicted"/>